<evidence type="ECO:0000256" key="4">
    <source>
        <dbReference type="ARBA" id="ARBA00022829"/>
    </source>
</evidence>
<evidence type="ECO:0000313" key="12">
    <source>
        <dbReference type="EMBL" id="MFD2732027.1"/>
    </source>
</evidence>
<dbReference type="InterPro" id="IPR004107">
    <property type="entry name" value="Integrase_SAM-like_N"/>
</dbReference>
<comment type="similarity">
    <text evidence="9">Belongs to the 'phage' integrase family. XerC subfamily.</text>
</comment>
<dbReference type="PANTHER" id="PTHR30349:SF77">
    <property type="entry name" value="TYROSINE RECOMBINASE XERC"/>
    <property type="match status" value="1"/>
</dbReference>
<feature type="domain" description="Core-binding (CB)" evidence="11">
    <location>
        <begin position="1"/>
        <end position="82"/>
    </location>
</feature>
<proteinExistence type="inferred from homology"/>
<keyword evidence="13" id="KW-1185">Reference proteome</keyword>
<sequence>MVLEGFLKYLQYEKRYSSHTITAYKTDISQYQEFLEKSELQFQEANHKDIRLWVVSLMDNHLDAKSVNRKISSIRSFYKFSLKEGLITENPVLKVLSPKVSKKLPVFISDDKINYLLDEVDFTNDFSGIRDKLIIELLFATGIRLSELLNLKCNDVFLAEKTIKVLGKRNKERIIPLNNTVLHLFSDYLKLRETQQLCVDDGVLFLTDKGEKAYPKLIYRVVQKYLSFISTQSKKSPHILRHSFATSLLNKGADINAIKDLLGHANLAATQVYTHNSIERLKSIYKQAHPKA</sequence>
<dbReference type="InterPro" id="IPR002104">
    <property type="entry name" value="Integrase_catalytic"/>
</dbReference>
<comment type="subunit">
    <text evidence="9">Forms a cyclic heterotetrameric complex composed of two molecules of XerC and two molecules of XerD.</text>
</comment>
<organism evidence="12 13">
    <name type="scientific">Pedobacter alpinus</name>
    <dbReference type="NCBI Taxonomy" id="1590643"/>
    <lineage>
        <taxon>Bacteria</taxon>
        <taxon>Pseudomonadati</taxon>
        <taxon>Bacteroidota</taxon>
        <taxon>Sphingobacteriia</taxon>
        <taxon>Sphingobacteriales</taxon>
        <taxon>Sphingobacteriaceae</taxon>
        <taxon>Pedobacter</taxon>
    </lineage>
</organism>
<comment type="function">
    <text evidence="9">Site-specific tyrosine recombinase, which acts by catalyzing the cutting and rejoining of the recombining DNA molecules. The XerC-XerD complex is essential to convert dimers of the bacterial chromosome into monomers to permit their segregation at cell division. It also contributes to the segregational stability of plasmids.</text>
</comment>
<feature type="active site" evidence="9">
    <location>
        <position position="168"/>
    </location>
</feature>
<dbReference type="PANTHER" id="PTHR30349">
    <property type="entry name" value="PHAGE INTEGRASE-RELATED"/>
    <property type="match status" value="1"/>
</dbReference>
<dbReference type="Gene3D" id="1.10.443.10">
    <property type="entry name" value="Intergrase catalytic core"/>
    <property type="match status" value="1"/>
</dbReference>
<name>A0ABW5TRW7_9SPHI</name>
<dbReference type="InterPro" id="IPR011010">
    <property type="entry name" value="DNA_brk_join_enz"/>
</dbReference>
<keyword evidence="7 9" id="KW-0233">DNA recombination</keyword>
<evidence type="ECO:0000256" key="5">
    <source>
        <dbReference type="ARBA" id="ARBA00022908"/>
    </source>
</evidence>
<evidence type="ECO:0000259" key="11">
    <source>
        <dbReference type="PROSITE" id="PS51900"/>
    </source>
</evidence>
<feature type="active site" evidence="9">
    <location>
        <position position="241"/>
    </location>
</feature>
<dbReference type="PROSITE" id="PS51898">
    <property type="entry name" value="TYR_RECOMBINASE"/>
    <property type="match status" value="1"/>
</dbReference>
<feature type="domain" description="Tyr recombinase" evidence="10">
    <location>
        <begin position="103"/>
        <end position="286"/>
    </location>
</feature>
<keyword evidence="5 9" id="KW-0229">DNA integration</keyword>
<evidence type="ECO:0000256" key="9">
    <source>
        <dbReference type="HAMAP-Rule" id="MF_01808"/>
    </source>
</evidence>
<gene>
    <name evidence="9" type="primary">xerC</name>
    <name evidence="12" type="ORF">ACFSSE_09945</name>
</gene>
<dbReference type="SUPFAM" id="SSF56349">
    <property type="entry name" value="DNA breaking-rejoining enzymes"/>
    <property type="match status" value="1"/>
</dbReference>
<accession>A0ABW5TRW7</accession>
<dbReference type="RefSeq" id="WP_379041357.1">
    <property type="nucleotide sequence ID" value="NZ_JBHSKW010000014.1"/>
</dbReference>
<dbReference type="Gene3D" id="1.10.150.130">
    <property type="match status" value="1"/>
</dbReference>
<feature type="active site" evidence="9">
    <location>
        <position position="144"/>
    </location>
</feature>
<dbReference type="InterPro" id="IPR010998">
    <property type="entry name" value="Integrase_recombinase_N"/>
</dbReference>
<dbReference type="InterPro" id="IPR023009">
    <property type="entry name" value="Tyrosine_recombinase_XerC/XerD"/>
</dbReference>
<dbReference type="HAMAP" id="MF_01808">
    <property type="entry name" value="Recomb_XerC_XerD"/>
    <property type="match status" value="1"/>
</dbReference>
<evidence type="ECO:0000256" key="1">
    <source>
        <dbReference type="ARBA" id="ARBA00004496"/>
    </source>
</evidence>
<protein>
    <recommendedName>
        <fullName evidence="9">Tyrosine recombinase XerC</fullName>
    </recommendedName>
</protein>
<comment type="caution">
    <text evidence="12">The sequence shown here is derived from an EMBL/GenBank/DDBJ whole genome shotgun (WGS) entry which is preliminary data.</text>
</comment>
<dbReference type="InterPro" id="IPR013762">
    <property type="entry name" value="Integrase-like_cat_sf"/>
</dbReference>
<dbReference type="InterPro" id="IPR044068">
    <property type="entry name" value="CB"/>
</dbReference>
<keyword evidence="4 9" id="KW-0159">Chromosome partition</keyword>
<feature type="active site" evidence="9">
    <location>
        <position position="238"/>
    </location>
</feature>
<dbReference type="InterPro" id="IPR050090">
    <property type="entry name" value="Tyrosine_recombinase_XerCD"/>
</dbReference>
<comment type="subcellular location">
    <subcellularLocation>
        <location evidence="1 9">Cytoplasm</location>
    </subcellularLocation>
</comment>
<evidence type="ECO:0000313" key="13">
    <source>
        <dbReference type="Proteomes" id="UP001597546"/>
    </source>
</evidence>
<evidence type="ECO:0000256" key="7">
    <source>
        <dbReference type="ARBA" id="ARBA00023172"/>
    </source>
</evidence>
<keyword evidence="8 9" id="KW-0131">Cell cycle</keyword>
<evidence type="ECO:0000256" key="6">
    <source>
        <dbReference type="ARBA" id="ARBA00023125"/>
    </source>
</evidence>
<evidence type="ECO:0000256" key="2">
    <source>
        <dbReference type="ARBA" id="ARBA00022490"/>
    </source>
</evidence>
<keyword evidence="3 9" id="KW-0132">Cell division</keyword>
<reference evidence="13" key="1">
    <citation type="journal article" date="2019" name="Int. J. Syst. Evol. Microbiol.">
        <title>The Global Catalogue of Microorganisms (GCM) 10K type strain sequencing project: providing services to taxonomists for standard genome sequencing and annotation.</title>
        <authorList>
            <consortium name="The Broad Institute Genomics Platform"/>
            <consortium name="The Broad Institute Genome Sequencing Center for Infectious Disease"/>
            <person name="Wu L."/>
            <person name="Ma J."/>
        </authorList>
    </citation>
    <scope>NUCLEOTIDE SEQUENCE [LARGE SCALE GENOMIC DNA]</scope>
    <source>
        <strain evidence="13">KCTC 42456</strain>
    </source>
</reference>
<dbReference type="EMBL" id="JBHULV010000029">
    <property type="protein sequence ID" value="MFD2732027.1"/>
    <property type="molecule type" value="Genomic_DNA"/>
</dbReference>
<evidence type="ECO:0000259" key="10">
    <source>
        <dbReference type="PROSITE" id="PS51898"/>
    </source>
</evidence>
<dbReference type="Pfam" id="PF02899">
    <property type="entry name" value="Phage_int_SAM_1"/>
    <property type="match status" value="1"/>
</dbReference>
<evidence type="ECO:0000256" key="8">
    <source>
        <dbReference type="ARBA" id="ARBA00023306"/>
    </source>
</evidence>
<dbReference type="Pfam" id="PF00589">
    <property type="entry name" value="Phage_integrase"/>
    <property type="match status" value="1"/>
</dbReference>
<dbReference type="PROSITE" id="PS51900">
    <property type="entry name" value="CB"/>
    <property type="match status" value="1"/>
</dbReference>
<keyword evidence="2 9" id="KW-0963">Cytoplasm</keyword>
<dbReference type="Proteomes" id="UP001597546">
    <property type="component" value="Unassembled WGS sequence"/>
</dbReference>
<evidence type="ECO:0000256" key="3">
    <source>
        <dbReference type="ARBA" id="ARBA00022618"/>
    </source>
</evidence>
<keyword evidence="6 9" id="KW-0238">DNA-binding</keyword>
<feature type="active site" description="O-(3'-phospho-DNA)-tyrosine intermediate" evidence="9">
    <location>
        <position position="273"/>
    </location>
</feature>
<feature type="active site" evidence="9">
    <location>
        <position position="264"/>
    </location>
</feature>